<sequence>MSDVQADVKPTSANTVAEIKAYLDKKKISYPSSANKDALLGLVE</sequence>
<dbReference type="AlphaFoldDB" id="A0AAW7N7D6"/>
<reference evidence="1" key="1">
    <citation type="submission" date="2023-07" db="EMBL/GenBank/DDBJ databases">
        <title>Complete genome sequence of Ligilactobacillus salivarius SRCM217594 isolated from Gallus gallus domesticus feces.</title>
        <authorList>
            <person name="Yang H.-G."/>
            <person name="Ryu M.-S."/>
            <person name="Ha G.-S."/>
            <person name="Yang H.-J."/>
            <person name="Jeong D.-Y."/>
        </authorList>
    </citation>
    <scope>NUCLEOTIDE SEQUENCE</scope>
    <source>
        <strain evidence="1">SRCM217594</strain>
    </source>
</reference>
<organism evidence="1 2">
    <name type="scientific">Ligilactobacillus salivarius</name>
    <dbReference type="NCBI Taxonomy" id="1624"/>
    <lineage>
        <taxon>Bacteria</taxon>
        <taxon>Bacillati</taxon>
        <taxon>Bacillota</taxon>
        <taxon>Bacilli</taxon>
        <taxon>Lactobacillales</taxon>
        <taxon>Lactobacillaceae</taxon>
        <taxon>Ligilactobacillus</taxon>
    </lineage>
</organism>
<accession>A0AAW7N7D6</accession>
<gene>
    <name evidence="1" type="ORF">QYC35_07265</name>
</gene>
<dbReference type="Gene3D" id="1.10.720.30">
    <property type="entry name" value="SAP domain"/>
    <property type="match status" value="1"/>
</dbReference>
<proteinExistence type="predicted"/>
<protein>
    <submittedName>
        <fullName evidence="1">HeH/LEM domain-containing protein</fullName>
    </submittedName>
</protein>
<evidence type="ECO:0000313" key="1">
    <source>
        <dbReference type="EMBL" id="MDN4833996.1"/>
    </source>
</evidence>
<dbReference type="Proteomes" id="UP001174888">
    <property type="component" value="Unassembled WGS sequence"/>
</dbReference>
<name>A0AAW7N7D6_9LACO</name>
<comment type="caution">
    <text evidence="1">The sequence shown here is derived from an EMBL/GenBank/DDBJ whole genome shotgun (WGS) entry which is preliminary data.</text>
</comment>
<dbReference type="EMBL" id="JAUIQT010000001">
    <property type="protein sequence ID" value="MDN4833996.1"/>
    <property type="molecule type" value="Genomic_DNA"/>
</dbReference>
<evidence type="ECO:0000313" key="2">
    <source>
        <dbReference type="Proteomes" id="UP001174888"/>
    </source>
</evidence>
<dbReference type="InterPro" id="IPR036361">
    <property type="entry name" value="SAP_dom_sf"/>
</dbReference>